<name>A0A0S1SQ63_9BACT</name>
<evidence type="ECO:0000313" key="4">
    <source>
        <dbReference type="EMBL" id="ALM13749.1"/>
    </source>
</evidence>
<evidence type="ECO:0000256" key="3">
    <source>
        <dbReference type="RuleBase" id="RU003939"/>
    </source>
</evidence>
<organism evidence="4 5">
    <name type="scientific">Candidatus Peribacter riflensis</name>
    <dbReference type="NCBI Taxonomy" id="1735162"/>
    <lineage>
        <taxon>Bacteria</taxon>
        <taxon>Candidatus Peregrinibacteriota</taxon>
        <taxon>Candidatus Peribacteria</taxon>
        <taxon>Candidatus Peribacterales</taxon>
        <taxon>Candidatus Peribacteraceae</taxon>
        <taxon>Candidatus Peribacter</taxon>
    </lineage>
</organism>
<dbReference type="PRINTS" id="PR01727">
    <property type="entry name" value="DNABINDINGHU"/>
</dbReference>
<dbReference type="AlphaFoldDB" id="A0A0S1SQ63"/>
<dbReference type="GO" id="GO:0030527">
    <property type="term" value="F:structural constituent of chromatin"/>
    <property type="evidence" value="ECO:0007669"/>
    <property type="project" value="InterPro"/>
</dbReference>
<sequence>MSKQDLINAIADAAGITKRAAASSLDSLITLVTKELKRGNTVTITGFGTFKVSKRAARMGVNPRNPTQRISIPAMKVPSFKAGKTLKDAVR</sequence>
<dbReference type="STRING" id="1735162.PeribacterB2_1089"/>
<dbReference type="InterPro" id="IPR010992">
    <property type="entry name" value="IHF-like_DNA-bd_dom_sf"/>
</dbReference>
<dbReference type="GO" id="GO:0003677">
    <property type="term" value="F:DNA binding"/>
    <property type="evidence" value="ECO:0007669"/>
    <property type="project" value="UniProtKB-KW"/>
</dbReference>
<dbReference type="GO" id="GO:0030261">
    <property type="term" value="P:chromosome condensation"/>
    <property type="evidence" value="ECO:0007669"/>
    <property type="project" value="UniProtKB-KW"/>
</dbReference>
<proteinExistence type="inferred from homology"/>
<accession>A0A0S1SGK9</accession>
<dbReference type="Pfam" id="PF00216">
    <property type="entry name" value="Bac_DNA_binding"/>
    <property type="match status" value="1"/>
</dbReference>
<dbReference type="GO" id="GO:0005829">
    <property type="term" value="C:cytosol"/>
    <property type="evidence" value="ECO:0007669"/>
    <property type="project" value="TreeGrafter"/>
</dbReference>
<accession>A0A0S1SUH2</accession>
<evidence type="ECO:0000256" key="2">
    <source>
        <dbReference type="ARBA" id="ARBA00023125"/>
    </source>
</evidence>
<evidence type="ECO:0000313" key="5">
    <source>
        <dbReference type="Proteomes" id="UP000069135"/>
    </source>
</evidence>
<evidence type="ECO:0000256" key="1">
    <source>
        <dbReference type="ARBA" id="ARBA00023067"/>
    </source>
</evidence>
<dbReference type="InterPro" id="IPR020816">
    <property type="entry name" value="Histone-like_DNA-bd_CS"/>
</dbReference>
<dbReference type="Gene3D" id="4.10.520.10">
    <property type="entry name" value="IHF-like DNA-binding proteins"/>
    <property type="match status" value="1"/>
</dbReference>
<keyword evidence="2 4" id="KW-0238">DNA-binding</keyword>
<dbReference type="SMART" id="SM00411">
    <property type="entry name" value="BHL"/>
    <property type="match status" value="1"/>
</dbReference>
<comment type="similarity">
    <text evidence="3">Belongs to the bacterial histone-like protein family.</text>
</comment>
<dbReference type="InterPro" id="IPR000119">
    <property type="entry name" value="Hist_DNA-bd"/>
</dbReference>
<dbReference type="PANTHER" id="PTHR33175">
    <property type="entry name" value="DNA-BINDING PROTEIN HU"/>
    <property type="match status" value="1"/>
</dbReference>
<gene>
    <name evidence="4" type="ORF">PeribacterD1_1087</name>
</gene>
<keyword evidence="1" id="KW-0226">DNA condensation</keyword>
<protein>
    <submittedName>
        <fullName evidence="4">Nucleoid DNA-binding protein</fullName>
    </submittedName>
</protein>
<accession>A0A0S1SKN1</accession>
<reference evidence="5" key="1">
    <citation type="submission" date="2015-10" db="EMBL/GenBank/DDBJ databases">
        <title>Analysis of five complete genome sequences for members of the class Peribacteria in the recently recognized Peregrinibacteria bacterial phylum.</title>
        <authorList>
            <person name="Anantharaman K."/>
            <person name="Brown C.T."/>
            <person name="Burstein D."/>
            <person name="Castelle C.J."/>
            <person name="Probst A.J."/>
            <person name="Thomas B.C."/>
            <person name="Williams K.H."/>
            <person name="Banfield J.F."/>
        </authorList>
    </citation>
    <scope>NUCLEOTIDE SEQUENCE [LARGE SCALE GENOMIC DNA]</scope>
</reference>
<reference evidence="4 5" key="2">
    <citation type="journal article" date="2016" name="PeerJ">
        <title>Analysis of five complete genome sequences for members of the class Peribacteria in the recently recognized Peregrinibacteria bacterial phylum.</title>
        <authorList>
            <person name="Anantharaman K."/>
            <person name="Brown C.T."/>
            <person name="Burstein D."/>
            <person name="Castelle C.J."/>
            <person name="Probst A.J."/>
            <person name="Thomas B.C."/>
            <person name="Williams K.H."/>
            <person name="Banfield J.F."/>
        </authorList>
    </citation>
    <scope>NUCLEOTIDE SEQUENCE [LARGE SCALE GENOMIC DNA]</scope>
    <source>
        <strain evidence="4">RIFOXYD1_FULL_PER-ii_59_16</strain>
    </source>
</reference>
<dbReference type="Proteomes" id="UP000069135">
    <property type="component" value="Chromosome"/>
</dbReference>
<dbReference type="SUPFAM" id="SSF47729">
    <property type="entry name" value="IHF-like DNA-binding proteins"/>
    <property type="match status" value="1"/>
</dbReference>
<dbReference type="KEGG" id="prf:PeribacterA2_1087"/>
<dbReference type="CDD" id="cd13831">
    <property type="entry name" value="HU"/>
    <property type="match status" value="1"/>
</dbReference>
<dbReference type="PANTHER" id="PTHR33175:SF3">
    <property type="entry name" value="DNA-BINDING PROTEIN HU-BETA"/>
    <property type="match status" value="1"/>
</dbReference>
<dbReference type="PATRIC" id="fig|1735161.3.peg.1065"/>
<accession>A0A0S1SXU8</accession>
<accession>A0A0S1SQ63</accession>
<dbReference type="PROSITE" id="PS00045">
    <property type="entry name" value="HISTONE_LIKE"/>
    <property type="match status" value="1"/>
</dbReference>
<dbReference type="EMBL" id="CP013065">
    <property type="protein sequence ID" value="ALM13749.1"/>
    <property type="molecule type" value="Genomic_DNA"/>
</dbReference>